<dbReference type="PROSITE" id="PS51318">
    <property type="entry name" value="TAT"/>
    <property type="match status" value="1"/>
</dbReference>
<evidence type="ECO:0008006" key="3">
    <source>
        <dbReference type="Google" id="ProtNLM"/>
    </source>
</evidence>
<name>A0A518DUV6_9BACT</name>
<dbReference type="KEGG" id="lcre:Pla8534_34240"/>
<protein>
    <recommendedName>
        <fullName evidence="3">Gfo/Idh/MocA-like oxidoreductase N-terminal domain-containing protein</fullName>
    </recommendedName>
</protein>
<dbReference type="Proteomes" id="UP000317648">
    <property type="component" value="Chromosome"/>
</dbReference>
<evidence type="ECO:0000313" key="2">
    <source>
        <dbReference type="Proteomes" id="UP000317648"/>
    </source>
</evidence>
<proteinExistence type="predicted"/>
<dbReference type="RefSeq" id="WP_197443353.1">
    <property type="nucleotide sequence ID" value="NZ_CP036433.1"/>
</dbReference>
<reference evidence="1 2" key="1">
    <citation type="submission" date="2019-02" db="EMBL/GenBank/DDBJ databases">
        <title>Deep-cultivation of Planctomycetes and their phenomic and genomic characterization uncovers novel biology.</title>
        <authorList>
            <person name="Wiegand S."/>
            <person name="Jogler M."/>
            <person name="Boedeker C."/>
            <person name="Pinto D."/>
            <person name="Vollmers J."/>
            <person name="Rivas-Marin E."/>
            <person name="Kohn T."/>
            <person name="Peeters S.H."/>
            <person name="Heuer A."/>
            <person name="Rast P."/>
            <person name="Oberbeckmann S."/>
            <person name="Bunk B."/>
            <person name="Jeske O."/>
            <person name="Meyerdierks A."/>
            <person name="Storesund J.E."/>
            <person name="Kallscheuer N."/>
            <person name="Luecker S."/>
            <person name="Lage O.M."/>
            <person name="Pohl T."/>
            <person name="Merkel B.J."/>
            <person name="Hornburger P."/>
            <person name="Mueller R.-W."/>
            <person name="Bruemmer F."/>
            <person name="Labrenz M."/>
            <person name="Spormann A.M."/>
            <person name="Op den Camp H."/>
            <person name="Overmann J."/>
            <person name="Amann R."/>
            <person name="Jetten M.S.M."/>
            <person name="Mascher T."/>
            <person name="Medema M.H."/>
            <person name="Devos D.P."/>
            <person name="Kaster A.-K."/>
            <person name="Ovreas L."/>
            <person name="Rohde M."/>
            <person name="Galperin M.Y."/>
            <person name="Jogler C."/>
        </authorList>
    </citation>
    <scope>NUCLEOTIDE SEQUENCE [LARGE SCALE GENOMIC DNA]</scope>
    <source>
        <strain evidence="1 2">Pla85_3_4</strain>
    </source>
</reference>
<gene>
    <name evidence="1" type="ORF">Pla8534_34240</name>
</gene>
<dbReference type="InterPro" id="IPR006311">
    <property type="entry name" value="TAT_signal"/>
</dbReference>
<sequence length="425" mass="46971">MQTPDRRRFLTSTAAGVAALAGLRDHRLFAKEPQSRRKLPVAGVVTHYTNNSHADVLLGKILTGFRQDGGPGPNLELVSLYTDQVPKNDLSREVAEKHGIRICKTIDEAVTLGQKTVPVAGVIIVGEHGDYPVTPDTGQKMYPRRRLFDGVAAAFEKQGEVRPVFSDKHLSYNWADAKHMYDLAKKMEIPFMAGSSVPLSWRWPQLTLPQDCELTEAASVGYGSVEAYGFHALESLQCMVERRKGGETGVASVQAVKGDAIEMAEKAGQWSRQLVFAAANTTPPFRGNRERKLDERAVIFLVEYRDGLRAAVALNGALTHNFAFAAQVKGEPQPRACWMELEEDKPYGHFAFLLQAIDQMMQTGKPSYPVERTLLTTGILDAAMHSLADNSKRIATPELAIRYQPAQWPFAKENAPSRREKAIAS</sequence>
<evidence type="ECO:0000313" key="1">
    <source>
        <dbReference type="EMBL" id="QDU95608.1"/>
    </source>
</evidence>
<accession>A0A518DUV6</accession>
<dbReference type="EMBL" id="CP036433">
    <property type="protein sequence ID" value="QDU95608.1"/>
    <property type="molecule type" value="Genomic_DNA"/>
</dbReference>
<dbReference type="AlphaFoldDB" id="A0A518DUV6"/>
<organism evidence="1 2">
    <name type="scientific">Lignipirellula cremea</name>
    <dbReference type="NCBI Taxonomy" id="2528010"/>
    <lineage>
        <taxon>Bacteria</taxon>
        <taxon>Pseudomonadati</taxon>
        <taxon>Planctomycetota</taxon>
        <taxon>Planctomycetia</taxon>
        <taxon>Pirellulales</taxon>
        <taxon>Pirellulaceae</taxon>
        <taxon>Lignipirellula</taxon>
    </lineage>
</organism>
<keyword evidence="2" id="KW-1185">Reference proteome</keyword>